<accession>A0A6J1T8T7</accession>
<feature type="compositionally biased region" description="Basic and acidic residues" evidence="16">
    <location>
        <begin position="300"/>
        <end position="310"/>
    </location>
</feature>
<dbReference type="GO" id="GO:0005737">
    <property type="term" value="C:cytoplasm"/>
    <property type="evidence" value="ECO:0007669"/>
    <property type="project" value="UniProtKB-SubCell"/>
</dbReference>
<evidence type="ECO:0000313" key="17">
    <source>
        <dbReference type="Proteomes" id="UP000504606"/>
    </source>
</evidence>
<dbReference type="RefSeq" id="XP_052125053.1">
    <property type="nucleotide sequence ID" value="XM_052269093.1"/>
</dbReference>
<dbReference type="GO" id="GO:0031369">
    <property type="term" value="F:translation initiation factor binding"/>
    <property type="evidence" value="ECO:0007669"/>
    <property type="project" value="TreeGrafter"/>
</dbReference>
<dbReference type="RefSeq" id="XP_026289712.1">
    <property type="nucleotide sequence ID" value="XM_026433927.2"/>
</dbReference>
<comment type="similarity">
    <text evidence="3">Belongs to the GLE1 family.</text>
</comment>
<evidence type="ECO:0000256" key="11">
    <source>
        <dbReference type="ARBA" id="ARBA00023242"/>
    </source>
</evidence>
<dbReference type="Gene3D" id="1.25.40.510">
    <property type="entry name" value="GLE1-like"/>
    <property type="match status" value="1"/>
</dbReference>
<dbReference type="GO" id="GO:0044614">
    <property type="term" value="C:nuclear pore cytoplasmic filaments"/>
    <property type="evidence" value="ECO:0007669"/>
    <property type="project" value="TreeGrafter"/>
</dbReference>
<evidence type="ECO:0000256" key="10">
    <source>
        <dbReference type="ARBA" id="ARBA00023132"/>
    </source>
</evidence>
<keyword evidence="8" id="KW-0811">Translocation</keyword>
<evidence type="ECO:0000256" key="15">
    <source>
        <dbReference type="ARBA" id="ARBA00030897"/>
    </source>
</evidence>
<dbReference type="RefSeq" id="XP_026289713.1">
    <property type="nucleotide sequence ID" value="XM_026433928.2"/>
</dbReference>
<evidence type="ECO:0000256" key="7">
    <source>
        <dbReference type="ARBA" id="ARBA00022927"/>
    </source>
</evidence>
<evidence type="ECO:0000256" key="5">
    <source>
        <dbReference type="ARBA" id="ARBA00022490"/>
    </source>
</evidence>
<evidence type="ECO:0000256" key="16">
    <source>
        <dbReference type="SAM" id="MobiDB-lite"/>
    </source>
</evidence>
<dbReference type="RefSeq" id="XP_026289711.1">
    <property type="nucleotide sequence ID" value="XM_026433926.2"/>
</dbReference>
<feature type="region of interest" description="Disordered" evidence="16">
    <location>
        <begin position="300"/>
        <end position="320"/>
    </location>
</feature>
<evidence type="ECO:0000313" key="19">
    <source>
        <dbReference type="RefSeq" id="XP_026289712.1"/>
    </source>
</evidence>
<dbReference type="GO" id="GO:0016973">
    <property type="term" value="P:poly(A)+ mRNA export from nucleus"/>
    <property type="evidence" value="ECO:0007669"/>
    <property type="project" value="InterPro"/>
</dbReference>
<keyword evidence="10" id="KW-0906">Nuclear pore complex</keyword>
<feature type="compositionally biased region" description="Basic and acidic residues" evidence="16">
    <location>
        <begin position="161"/>
        <end position="171"/>
    </location>
</feature>
<evidence type="ECO:0000256" key="6">
    <source>
        <dbReference type="ARBA" id="ARBA00022816"/>
    </source>
</evidence>
<dbReference type="GO" id="GO:0005543">
    <property type="term" value="F:phospholipid binding"/>
    <property type="evidence" value="ECO:0007669"/>
    <property type="project" value="TreeGrafter"/>
</dbReference>
<evidence type="ECO:0000256" key="9">
    <source>
        <dbReference type="ARBA" id="ARBA00023054"/>
    </source>
</evidence>
<keyword evidence="4" id="KW-0813">Transport</keyword>
<comment type="subcellular location">
    <subcellularLocation>
        <location evidence="1">Cytoplasm</location>
    </subcellularLocation>
    <subcellularLocation>
        <location evidence="2">Nucleus</location>
        <location evidence="2">Nuclear pore complex</location>
    </subcellularLocation>
</comment>
<feature type="region of interest" description="Disordered" evidence="16">
    <location>
        <begin position="161"/>
        <end position="191"/>
    </location>
</feature>
<dbReference type="InterPro" id="IPR038506">
    <property type="entry name" value="GLE1-like_sf"/>
</dbReference>
<evidence type="ECO:0000256" key="12">
    <source>
        <dbReference type="ARBA" id="ARBA00024680"/>
    </source>
</evidence>
<dbReference type="Pfam" id="PF07817">
    <property type="entry name" value="GLE1"/>
    <property type="match status" value="1"/>
</dbReference>
<sequence length="657" mass="75107">MAFSLKKSPKSRAECLSYFDNCNVNILKDACLISQETISTSDLEQKHHDHKIFDCAITSTPNCKTGGAKTKSLGSIKHKELLLHKNLENADSTNLSVSKVLFMVDMKRKEDAVAKYKTELFAREEQLQKERAECQAQFEAQSLAKASKLKEEQMKTLKEEEAHAAERKQRQELQQQRHAQRVSMRDEQIKAAELQKKEAEAERKKKLNERLKCAEELQQHLCTFSEVFNKIHQEFKACQALAPIMTEIKPLNLNMQSLIQRLKSEEVNQKDVDTARHICSRLNVIHANVVEETAKIKKQSEENESVKQQEENQLQTQSTQLPQREIVTSEVIEESSPATGLLDCSDRESLQWYLELKKFKQNNEMVFEPLLKDDTLKKYRFDCQKAVNIPVNAISPVNASHLRDKLQKLTLLLSGQPVSIADGVRVSASQHPAGIPFCKDLLAKKFVRQGASTVSSKPEAAFAIAAVMVALWQEFPDWGKLLLAHFHLECPYLVPVFWPQLEGQTNKDYYLSLGYTYNEDGEVEKQDKFLKRMSGIMRLYAALLITRPPRERLSRPHPHDLGQGWKWLSSLLNLEPRPDICASLLYDFLEVTGSSLLEQYGRQYRKLLLVICKGYFPRLQKIAVSSSGPVVRLETFLQTILKQGSKPPQGMLPLNFW</sequence>
<evidence type="ECO:0000256" key="4">
    <source>
        <dbReference type="ARBA" id="ARBA00022448"/>
    </source>
</evidence>
<evidence type="ECO:0000313" key="20">
    <source>
        <dbReference type="RefSeq" id="XP_026289713.1"/>
    </source>
</evidence>
<feature type="compositionally biased region" description="Polar residues" evidence="16">
    <location>
        <begin position="311"/>
        <end position="320"/>
    </location>
</feature>
<evidence type="ECO:0000256" key="14">
    <source>
        <dbReference type="ARBA" id="ARBA00029983"/>
    </source>
</evidence>
<keyword evidence="7" id="KW-0653">Protein transport</keyword>
<dbReference type="InterPro" id="IPR012476">
    <property type="entry name" value="GLE1"/>
</dbReference>
<dbReference type="GO" id="GO:0000822">
    <property type="term" value="F:inositol hexakisphosphate binding"/>
    <property type="evidence" value="ECO:0007669"/>
    <property type="project" value="TreeGrafter"/>
</dbReference>
<gene>
    <name evidence="18 19 20 21" type="primary">LOC113214543</name>
</gene>
<keyword evidence="9" id="KW-0175">Coiled coil</keyword>
<proteinExistence type="inferred from homology"/>
<dbReference type="OrthoDB" id="420884at2759"/>
<dbReference type="GeneID" id="113214543"/>
<evidence type="ECO:0000256" key="1">
    <source>
        <dbReference type="ARBA" id="ARBA00004496"/>
    </source>
</evidence>
<keyword evidence="5" id="KW-0963">Cytoplasm</keyword>
<reference evidence="18 19" key="1">
    <citation type="submission" date="2025-04" db="UniProtKB">
        <authorList>
            <consortium name="RefSeq"/>
        </authorList>
    </citation>
    <scope>IDENTIFICATION</scope>
    <source>
        <tissue evidence="18 19">Whole organism</tissue>
    </source>
</reference>
<organism evidence="17 20">
    <name type="scientific">Frankliniella occidentalis</name>
    <name type="common">Western flower thrips</name>
    <name type="synonym">Euthrips occidentalis</name>
    <dbReference type="NCBI Taxonomy" id="133901"/>
    <lineage>
        <taxon>Eukaryota</taxon>
        <taxon>Metazoa</taxon>
        <taxon>Ecdysozoa</taxon>
        <taxon>Arthropoda</taxon>
        <taxon>Hexapoda</taxon>
        <taxon>Insecta</taxon>
        <taxon>Pterygota</taxon>
        <taxon>Neoptera</taxon>
        <taxon>Paraneoptera</taxon>
        <taxon>Thysanoptera</taxon>
        <taxon>Terebrantia</taxon>
        <taxon>Thripoidea</taxon>
        <taxon>Thripidae</taxon>
        <taxon>Frankliniella</taxon>
    </lineage>
</organism>
<evidence type="ECO:0000256" key="13">
    <source>
        <dbReference type="ARBA" id="ARBA00026227"/>
    </source>
</evidence>
<protein>
    <recommendedName>
        <fullName evidence="13">mRNA export factor GLE1</fullName>
    </recommendedName>
    <alternativeName>
        <fullName evidence="15">GLE1 RNA export mediator</fullName>
    </alternativeName>
    <alternativeName>
        <fullName evidence="14">Nucleoporin GLE1</fullName>
    </alternativeName>
</protein>
<dbReference type="GO" id="GO:0015031">
    <property type="term" value="P:protein transport"/>
    <property type="evidence" value="ECO:0007669"/>
    <property type="project" value="UniProtKB-KW"/>
</dbReference>
<evidence type="ECO:0000313" key="18">
    <source>
        <dbReference type="RefSeq" id="XP_026289711.1"/>
    </source>
</evidence>
<evidence type="ECO:0000313" key="21">
    <source>
        <dbReference type="RefSeq" id="XP_052125053.1"/>
    </source>
</evidence>
<dbReference type="AlphaFoldDB" id="A0A6J1T8T7"/>
<comment type="function">
    <text evidence="12">Required for the export of mRNAs containing poly(A) tails from the nucleus into the cytoplasm. May be involved in the terminal step of the mRNA transport through the nuclear pore complex (NPC).</text>
</comment>
<dbReference type="PANTHER" id="PTHR12960">
    <property type="entry name" value="GLE-1-RELATED"/>
    <property type="match status" value="1"/>
</dbReference>
<dbReference type="PANTHER" id="PTHR12960:SF0">
    <property type="entry name" value="MRNA EXPORT FACTOR GLE1"/>
    <property type="match status" value="1"/>
</dbReference>
<keyword evidence="17" id="KW-1185">Reference proteome</keyword>
<dbReference type="Proteomes" id="UP000504606">
    <property type="component" value="Unplaced"/>
</dbReference>
<evidence type="ECO:0000256" key="2">
    <source>
        <dbReference type="ARBA" id="ARBA00004567"/>
    </source>
</evidence>
<dbReference type="KEGG" id="foc:113214543"/>
<dbReference type="FunFam" id="1.25.40.510:FF:000001">
    <property type="entry name" value="Nucleoporin GLE1 isoform 1"/>
    <property type="match status" value="1"/>
</dbReference>
<evidence type="ECO:0000256" key="3">
    <source>
        <dbReference type="ARBA" id="ARBA00011056"/>
    </source>
</evidence>
<keyword evidence="11" id="KW-0539">Nucleus</keyword>
<name>A0A6J1T8T7_FRAOC</name>
<evidence type="ECO:0000256" key="8">
    <source>
        <dbReference type="ARBA" id="ARBA00023010"/>
    </source>
</evidence>
<keyword evidence="6" id="KW-0509">mRNA transport</keyword>